<dbReference type="EMBL" id="CP023563">
    <property type="protein sequence ID" value="ATG52387.1"/>
    <property type="molecule type" value="Genomic_DNA"/>
</dbReference>
<feature type="transmembrane region" description="Helical" evidence="1">
    <location>
        <begin position="58"/>
        <end position="76"/>
    </location>
</feature>
<dbReference type="AlphaFoldDB" id="A0A291GQC2"/>
<keyword evidence="1" id="KW-1133">Transmembrane helix</keyword>
<dbReference type="OrthoDB" id="4793952at2"/>
<organism evidence="2 3">
    <name type="scientific">Brachybacterium vulturis</name>
    <dbReference type="NCBI Taxonomy" id="2017484"/>
    <lineage>
        <taxon>Bacteria</taxon>
        <taxon>Bacillati</taxon>
        <taxon>Actinomycetota</taxon>
        <taxon>Actinomycetes</taxon>
        <taxon>Micrococcales</taxon>
        <taxon>Dermabacteraceae</taxon>
        <taxon>Brachybacterium</taxon>
    </lineage>
</organism>
<sequence length="85" mass="9297">MSNEHVTDGPRAQVHEDENVTSKGNSVGLSIVLFAVLFCLFAGGLYVMSLITMEDPHVLVFCGGLAMCMVSLYATFDLVPRFLNR</sequence>
<dbReference type="RefSeq" id="WP_096803501.1">
    <property type="nucleotide sequence ID" value="NZ_CP023563.1"/>
</dbReference>
<gene>
    <name evidence="2" type="ORF">CFK38_13305</name>
</gene>
<keyword evidence="1" id="KW-0812">Transmembrane</keyword>
<dbReference type="Proteomes" id="UP000218165">
    <property type="component" value="Chromosome"/>
</dbReference>
<evidence type="ECO:0000313" key="2">
    <source>
        <dbReference type="EMBL" id="ATG52387.1"/>
    </source>
</evidence>
<feature type="transmembrane region" description="Helical" evidence="1">
    <location>
        <begin position="27"/>
        <end position="51"/>
    </location>
</feature>
<proteinExistence type="predicted"/>
<name>A0A291GQC2_9MICO</name>
<accession>A0A291GQC2</accession>
<keyword evidence="1" id="KW-0472">Membrane</keyword>
<keyword evidence="3" id="KW-1185">Reference proteome</keyword>
<evidence type="ECO:0000313" key="3">
    <source>
        <dbReference type="Proteomes" id="UP000218165"/>
    </source>
</evidence>
<evidence type="ECO:0000256" key="1">
    <source>
        <dbReference type="SAM" id="Phobius"/>
    </source>
</evidence>
<dbReference type="KEGG" id="brz:CFK38_13305"/>
<protein>
    <submittedName>
        <fullName evidence="2">Uncharacterized protein</fullName>
    </submittedName>
</protein>
<reference evidence="3" key="1">
    <citation type="submission" date="2017-09" db="EMBL/GenBank/DDBJ databases">
        <title>Brachybacterium sp. VM2412.</title>
        <authorList>
            <person name="Tak E.J."/>
            <person name="Bae J.-W."/>
        </authorList>
    </citation>
    <scope>NUCLEOTIDE SEQUENCE [LARGE SCALE GENOMIC DNA]</scope>
    <source>
        <strain evidence="3">VM2412</strain>
    </source>
</reference>